<evidence type="ECO:0000256" key="7">
    <source>
        <dbReference type="ARBA" id="ARBA00022833"/>
    </source>
</evidence>
<comment type="similarity">
    <text evidence="1 11">Belongs to the peptidase M48B family.</text>
</comment>
<dbReference type="Gene3D" id="3.30.2010.10">
    <property type="entry name" value="Metalloproteases ('zincins'), catalytic domain"/>
    <property type="match status" value="1"/>
</dbReference>
<keyword evidence="10 11" id="KW-0472">Membrane</keyword>
<feature type="domain" description="Peptidase M48" evidence="12">
    <location>
        <begin position="74"/>
        <end position="319"/>
    </location>
</feature>
<evidence type="ECO:0000256" key="3">
    <source>
        <dbReference type="ARBA" id="ARBA00022670"/>
    </source>
</evidence>
<feature type="transmembrane region" description="Helical" evidence="11">
    <location>
        <begin position="12"/>
        <end position="35"/>
    </location>
</feature>
<comment type="subcellular location">
    <subcellularLocation>
        <location evidence="11">Cell membrane</location>
        <topology evidence="11">Multi-pass membrane protein</topology>
    </subcellularLocation>
</comment>
<evidence type="ECO:0000256" key="10">
    <source>
        <dbReference type="ARBA" id="ARBA00023136"/>
    </source>
</evidence>
<evidence type="ECO:0000256" key="6">
    <source>
        <dbReference type="ARBA" id="ARBA00022801"/>
    </source>
</evidence>
<evidence type="ECO:0000256" key="11">
    <source>
        <dbReference type="HAMAP-Rule" id="MF_00188"/>
    </source>
</evidence>
<dbReference type="InterPro" id="IPR022919">
    <property type="entry name" value="Pept_M48_protease_HtpX"/>
</dbReference>
<dbReference type="GO" id="GO:0005886">
    <property type="term" value="C:plasma membrane"/>
    <property type="evidence" value="ECO:0007669"/>
    <property type="project" value="UniProtKB-SubCell"/>
</dbReference>
<feature type="active site" evidence="11">
    <location>
        <position position="141"/>
    </location>
</feature>
<keyword evidence="3 11" id="KW-0645">Protease</keyword>
<evidence type="ECO:0000256" key="1">
    <source>
        <dbReference type="ARBA" id="ARBA00009779"/>
    </source>
</evidence>
<dbReference type="EC" id="3.4.24.-" evidence="11"/>
<name>A0A2A2H2F5_METBR</name>
<feature type="transmembrane region" description="Helical" evidence="11">
    <location>
        <begin position="41"/>
        <end position="57"/>
    </location>
</feature>
<keyword evidence="9 11" id="KW-0482">Metalloprotease</keyword>
<evidence type="ECO:0000259" key="12">
    <source>
        <dbReference type="Pfam" id="PF01435"/>
    </source>
</evidence>
<dbReference type="CDD" id="cd07338">
    <property type="entry name" value="M48B_HtpX_like"/>
    <property type="match status" value="1"/>
</dbReference>
<dbReference type="HAMAP" id="MF_00188">
    <property type="entry name" value="Pept_M48_protease_HtpX"/>
    <property type="match status" value="1"/>
</dbReference>
<dbReference type="RefSeq" id="WP_069582964.1">
    <property type="nucleotide sequence ID" value="NZ_LMVM01000038.1"/>
</dbReference>
<feature type="transmembrane region" description="Helical" evidence="11">
    <location>
        <begin position="180"/>
        <end position="202"/>
    </location>
</feature>
<dbReference type="PANTHER" id="PTHR43221:SF2">
    <property type="entry name" value="PROTEASE HTPX HOMOLOG"/>
    <property type="match status" value="1"/>
</dbReference>
<dbReference type="EMBL" id="LMVM01000038">
    <property type="protein sequence ID" value="PAV03547.1"/>
    <property type="molecule type" value="Genomic_DNA"/>
</dbReference>
<protein>
    <recommendedName>
        <fullName evidence="11">Protease HtpX homolog</fullName>
        <ecNumber evidence="11">3.4.24.-</ecNumber>
    </recommendedName>
</protein>
<evidence type="ECO:0000313" key="13">
    <source>
        <dbReference type="EMBL" id="PAV03547.1"/>
    </source>
</evidence>
<reference evidence="13 14" key="1">
    <citation type="journal article" date="2017" name="BMC Genomics">
        <title>Genomic analysis of methanogenic archaea reveals a shift towards energy conservation.</title>
        <authorList>
            <person name="Gilmore S.P."/>
            <person name="Henske J.K."/>
            <person name="Sexton J.A."/>
            <person name="Solomon K.V."/>
            <person name="Seppala S."/>
            <person name="Yoo J.I."/>
            <person name="Huyett L.M."/>
            <person name="Pressman A."/>
            <person name="Cogan J.Z."/>
            <person name="Kivenson V."/>
            <person name="Peng X."/>
            <person name="Tan Y."/>
            <person name="Valentine D.L."/>
            <person name="O'Malley M.A."/>
        </authorList>
    </citation>
    <scope>NUCLEOTIDE SEQUENCE [LARGE SCALE GENOMIC DNA]</scope>
    <source>
        <strain evidence="13 14">M.o.H.</strain>
    </source>
</reference>
<dbReference type="PANTHER" id="PTHR43221">
    <property type="entry name" value="PROTEASE HTPX"/>
    <property type="match status" value="1"/>
</dbReference>
<keyword evidence="6 11" id="KW-0378">Hydrolase</keyword>
<dbReference type="GO" id="GO:0004222">
    <property type="term" value="F:metalloendopeptidase activity"/>
    <property type="evidence" value="ECO:0007669"/>
    <property type="project" value="UniProtKB-UniRule"/>
</dbReference>
<dbReference type="InterPro" id="IPR001915">
    <property type="entry name" value="Peptidase_M48"/>
</dbReference>
<dbReference type="InterPro" id="IPR050083">
    <property type="entry name" value="HtpX_protease"/>
</dbReference>
<sequence length="320" mass="35616">MKVPRTWKLNLRLIIATALLFALVYVIIALIGTYFGYGGPLTFGIFVLIWTFIQYMIGPKMVEITMGVKYLSEAEAPKLHQMVGDLAVRANIPKPRIGISQTSIPNAFAFGKSKKDGRICVTSGILNLLNENELKAVLGHEMSHINHRDMVVMTLISVVPLICYWIYISTLFSDGGRDNGTAIIGIGALIAYFLGNLIVLFVSRVREYYADAGSVELGNQPNYLASALYKLVYGSAMISKEDLKQVEGVKAFFANDISDARNEIDDLRSMDLDKDGTISESELAQIKYTKTRVKTADKIMEIFSTHPNMVKRIKRLSELS</sequence>
<feature type="binding site" evidence="11">
    <location>
        <position position="207"/>
    </location>
    <ligand>
        <name>Zn(2+)</name>
        <dbReference type="ChEBI" id="CHEBI:29105"/>
        <note>catalytic</note>
    </ligand>
</feature>
<gene>
    <name evidence="11" type="primary">htpX</name>
    <name evidence="13" type="ORF">ASJ80_00915</name>
</gene>
<keyword evidence="8 11" id="KW-1133">Transmembrane helix</keyword>
<dbReference type="InterPro" id="IPR018247">
    <property type="entry name" value="EF_Hand_1_Ca_BS"/>
</dbReference>
<proteinExistence type="inferred from homology"/>
<keyword evidence="5 11" id="KW-0479">Metal-binding</keyword>
<dbReference type="GO" id="GO:0006508">
    <property type="term" value="P:proteolysis"/>
    <property type="evidence" value="ECO:0007669"/>
    <property type="project" value="UniProtKB-KW"/>
</dbReference>
<dbReference type="GO" id="GO:0008270">
    <property type="term" value="F:zinc ion binding"/>
    <property type="evidence" value="ECO:0007669"/>
    <property type="project" value="UniProtKB-UniRule"/>
</dbReference>
<evidence type="ECO:0000256" key="9">
    <source>
        <dbReference type="ARBA" id="ARBA00023049"/>
    </source>
</evidence>
<comment type="cofactor">
    <cofactor evidence="11">
        <name>Zn(2+)</name>
        <dbReference type="ChEBI" id="CHEBI:29105"/>
    </cofactor>
    <text evidence="11">Binds 1 zinc ion per subunit.</text>
</comment>
<keyword evidence="2 11" id="KW-1003">Cell membrane</keyword>
<feature type="transmembrane region" description="Helical" evidence="11">
    <location>
        <begin position="150"/>
        <end position="168"/>
    </location>
</feature>
<evidence type="ECO:0000256" key="5">
    <source>
        <dbReference type="ARBA" id="ARBA00022723"/>
    </source>
</evidence>
<dbReference type="Pfam" id="PF01435">
    <property type="entry name" value="Peptidase_M48"/>
    <property type="match status" value="1"/>
</dbReference>
<feature type="binding site" evidence="11">
    <location>
        <position position="140"/>
    </location>
    <ligand>
        <name>Zn(2+)</name>
        <dbReference type="ChEBI" id="CHEBI:29105"/>
        <note>catalytic</note>
    </ligand>
</feature>
<organism evidence="13 14">
    <name type="scientific">Methanobacterium bryantii</name>
    <dbReference type="NCBI Taxonomy" id="2161"/>
    <lineage>
        <taxon>Archaea</taxon>
        <taxon>Methanobacteriati</taxon>
        <taxon>Methanobacteriota</taxon>
        <taxon>Methanomada group</taxon>
        <taxon>Methanobacteria</taxon>
        <taxon>Methanobacteriales</taxon>
        <taxon>Methanobacteriaceae</taxon>
        <taxon>Methanobacterium</taxon>
    </lineage>
</organism>
<dbReference type="AlphaFoldDB" id="A0A2A2H2F5"/>
<feature type="binding site" evidence="11">
    <location>
        <position position="144"/>
    </location>
    <ligand>
        <name>Zn(2+)</name>
        <dbReference type="ChEBI" id="CHEBI:29105"/>
        <note>catalytic</note>
    </ligand>
</feature>
<evidence type="ECO:0000256" key="4">
    <source>
        <dbReference type="ARBA" id="ARBA00022692"/>
    </source>
</evidence>
<keyword evidence="7 11" id="KW-0862">Zinc</keyword>
<accession>A0A2A2H2F5</accession>
<dbReference type="OrthoDB" id="28389at2157"/>
<keyword evidence="14" id="KW-1185">Reference proteome</keyword>
<comment type="caution">
    <text evidence="13">The sequence shown here is derived from an EMBL/GenBank/DDBJ whole genome shotgun (WGS) entry which is preliminary data.</text>
</comment>
<dbReference type="PROSITE" id="PS00018">
    <property type="entry name" value="EF_HAND_1"/>
    <property type="match status" value="1"/>
</dbReference>
<evidence type="ECO:0000313" key="14">
    <source>
        <dbReference type="Proteomes" id="UP000217784"/>
    </source>
</evidence>
<evidence type="ECO:0000256" key="8">
    <source>
        <dbReference type="ARBA" id="ARBA00022989"/>
    </source>
</evidence>
<evidence type="ECO:0000256" key="2">
    <source>
        <dbReference type="ARBA" id="ARBA00022475"/>
    </source>
</evidence>
<dbReference type="Proteomes" id="UP000217784">
    <property type="component" value="Unassembled WGS sequence"/>
</dbReference>
<keyword evidence="4 11" id="KW-0812">Transmembrane</keyword>